<dbReference type="Proteomes" id="UP001180020">
    <property type="component" value="Unassembled WGS sequence"/>
</dbReference>
<protein>
    <submittedName>
        <fullName evidence="1">Uncharacterized protein</fullName>
    </submittedName>
</protein>
<reference evidence="1" key="2">
    <citation type="submission" date="2023-06" db="EMBL/GenBank/DDBJ databases">
        <authorList>
            <person name="Ma L."/>
            <person name="Liu K.-W."/>
            <person name="Li Z."/>
            <person name="Hsiao Y.-Y."/>
            <person name="Qi Y."/>
            <person name="Fu T."/>
            <person name="Tang G."/>
            <person name="Zhang D."/>
            <person name="Sun W.-H."/>
            <person name="Liu D.-K."/>
            <person name="Li Y."/>
            <person name="Chen G.-Z."/>
            <person name="Liu X.-D."/>
            <person name="Liao X.-Y."/>
            <person name="Jiang Y.-T."/>
            <person name="Yu X."/>
            <person name="Hao Y."/>
            <person name="Huang J."/>
            <person name="Zhao X.-W."/>
            <person name="Ke S."/>
            <person name="Chen Y.-Y."/>
            <person name="Wu W.-L."/>
            <person name="Hsu J.-L."/>
            <person name="Lin Y.-F."/>
            <person name="Huang M.-D."/>
            <person name="Li C.-Y."/>
            <person name="Huang L."/>
            <person name="Wang Z.-W."/>
            <person name="Zhao X."/>
            <person name="Zhong W.-Y."/>
            <person name="Peng D.-H."/>
            <person name="Ahmad S."/>
            <person name="Lan S."/>
            <person name="Zhang J.-S."/>
            <person name="Tsai W.-C."/>
            <person name="Van De Peer Y."/>
            <person name="Liu Z.-J."/>
        </authorList>
    </citation>
    <scope>NUCLEOTIDE SEQUENCE</scope>
    <source>
        <strain evidence="1">CP</strain>
        <tissue evidence="1">Leaves</tissue>
    </source>
</reference>
<proteinExistence type="predicted"/>
<reference evidence="1" key="1">
    <citation type="journal article" date="2023" name="Nat. Commun.">
        <title>Diploid and tetraploid genomes of Acorus and the evolution of monocots.</title>
        <authorList>
            <person name="Ma L."/>
            <person name="Liu K.W."/>
            <person name="Li Z."/>
            <person name="Hsiao Y.Y."/>
            <person name="Qi Y."/>
            <person name="Fu T."/>
            <person name="Tang G.D."/>
            <person name="Zhang D."/>
            <person name="Sun W.H."/>
            <person name="Liu D.K."/>
            <person name="Li Y."/>
            <person name="Chen G.Z."/>
            <person name="Liu X.D."/>
            <person name="Liao X.Y."/>
            <person name="Jiang Y.T."/>
            <person name="Yu X."/>
            <person name="Hao Y."/>
            <person name="Huang J."/>
            <person name="Zhao X.W."/>
            <person name="Ke S."/>
            <person name="Chen Y.Y."/>
            <person name="Wu W.L."/>
            <person name="Hsu J.L."/>
            <person name="Lin Y.F."/>
            <person name="Huang M.D."/>
            <person name="Li C.Y."/>
            <person name="Huang L."/>
            <person name="Wang Z.W."/>
            <person name="Zhao X."/>
            <person name="Zhong W.Y."/>
            <person name="Peng D.H."/>
            <person name="Ahmad S."/>
            <person name="Lan S."/>
            <person name="Zhang J.S."/>
            <person name="Tsai W.C."/>
            <person name="Van de Peer Y."/>
            <person name="Liu Z.J."/>
        </authorList>
    </citation>
    <scope>NUCLEOTIDE SEQUENCE</scope>
    <source>
        <strain evidence="1">CP</strain>
    </source>
</reference>
<organism evidence="1 2">
    <name type="scientific">Acorus calamus</name>
    <name type="common">Sweet flag</name>
    <dbReference type="NCBI Taxonomy" id="4465"/>
    <lineage>
        <taxon>Eukaryota</taxon>
        <taxon>Viridiplantae</taxon>
        <taxon>Streptophyta</taxon>
        <taxon>Embryophyta</taxon>
        <taxon>Tracheophyta</taxon>
        <taxon>Spermatophyta</taxon>
        <taxon>Magnoliopsida</taxon>
        <taxon>Liliopsida</taxon>
        <taxon>Acoraceae</taxon>
        <taxon>Acorus</taxon>
    </lineage>
</organism>
<comment type="caution">
    <text evidence="1">The sequence shown here is derived from an EMBL/GenBank/DDBJ whole genome shotgun (WGS) entry which is preliminary data.</text>
</comment>
<evidence type="ECO:0000313" key="2">
    <source>
        <dbReference type="Proteomes" id="UP001180020"/>
    </source>
</evidence>
<dbReference type="EMBL" id="JAUJYO010000005">
    <property type="protein sequence ID" value="KAK1317561.1"/>
    <property type="molecule type" value="Genomic_DNA"/>
</dbReference>
<keyword evidence="2" id="KW-1185">Reference proteome</keyword>
<evidence type="ECO:0000313" key="1">
    <source>
        <dbReference type="EMBL" id="KAK1317561.1"/>
    </source>
</evidence>
<sequence length="59" mass="6589">MLRAGWRMEDVAYAMGFHGPSKPSELLRQAGAEPGIKIRRGKRATGRPSEHCHKCVIQD</sequence>
<gene>
    <name evidence="1" type="ORF">QJS10_CPA05g01657</name>
</gene>
<dbReference type="AlphaFoldDB" id="A0AAV9EVE2"/>
<accession>A0AAV9EVE2</accession>
<name>A0AAV9EVE2_ACOCL</name>